<evidence type="ECO:0000256" key="1">
    <source>
        <dbReference type="SAM" id="Coils"/>
    </source>
</evidence>
<dbReference type="AlphaFoldDB" id="B9E7U9"/>
<keyword evidence="1" id="KW-0175">Coiled coil</keyword>
<reference evidence="4 5" key="1">
    <citation type="journal article" date="2009" name="J. Bacteriol.">
        <title>Complete genome sequence of Macrococcus caseolyticus strain JCSCS5402, reflecting the ancestral genome of the human-pathogenic staphylococci.</title>
        <authorList>
            <person name="Baba T."/>
            <person name="Kuwahara-Arai K."/>
            <person name="Uchiyama I."/>
            <person name="Takeuchi F."/>
            <person name="Ito T."/>
            <person name="Hiramatsu K."/>
        </authorList>
    </citation>
    <scope>NUCLEOTIDE SEQUENCE [LARGE SCALE GENOMIC DNA]</scope>
    <source>
        <strain evidence="4 5">JCSC5402</strain>
    </source>
</reference>
<dbReference type="HOGENOM" id="CLU_006135_1_0_9"/>
<feature type="coiled-coil region" evidence="1">
    <location>
        <begin position="515"/>
        <end position="572"/>
    </location>
</feature>
<feature type="coiled-coil region" evidence="1">
    <location>
        <begin position="217"/>
        <end position="244"/>
    </location>
</feature>
<proteinExistence type="predicted"/>
<evidence type="ECO:0000259" key="3">
    <source>
        <dbReference type="Pfam" id="PF13514"/>
    </source>
</evidence>
<accession>B9E7U9</accession>
<evidence type="ECO:0000313" key="5">
    <source>
        <dbReference type="Proteomes" id="UP000001383"/>
    </source>
</evidence>
<protein>
    <recommendedName>
        <fullName evidence="3">YhaN AAA domain-containing protein</fullName>
    </recommendedName>
</protein>
<dbReference type="Pfam" id="PF13514">
    <property type="entry name" value="AAA_27"/>
    <property type="match status" value="1"/>
</dbReference>
<dbReference type="PANTHER" id="PTHR41259:SF1">
    <property type="entry name" value="DOUBLE-STRAND BREAK REPAIR RAD50 ATPASE, PUTATIVE-RELATED"/>
    <property type="match status" value="1"/>
</dbReference>
<dbReference type="EMBL" id="AP009484">
    <property type="protein sequence ID" value="BAH18267.1"/>
    <property type="molecule type" value="Genomic_DNA"/>
</dbReference>
<feature type="transmembrane region" description="Helical" evidence="2">
    <location>
        <begin position="465"/>
        <end position="483"/>
    </location>
</feature>
<keyword evidence="2" id="KW-0812">Transmembrane</keyword>
<dbReference type="InterPro" id="IPR038734">
    <property type="entry name" value="YhaN_AAA"/>
</dbReference>
<feature type="transmembrane region" description="Helical" evidence="2">
    <location>
        <begin position="489"/>
        <end position="506"/>
    </location>
</feature>
<dbReference type="eggNOG" id="COG1196">
    <property type="taxonomic scope" value="Bacteria"/>
</dbReference>
<dbReference type="KEGG" id="mcl:MCCL_1560"/>
<evidence type="ECO:0000256" key="2">
    <source>
        <dbReference type="SAM" id="Phobius"/>
    </source>
</evidence>
<dbReference type="Proteomes" id="UP000001383">
    <property type="component" value="Chromosome"/>
</dbReference>
<dbReference type="eggNOG" id="COG4717">
    <property type="taxonomic scope" value="Bacteria"/>
</dbReference>
<evidence type="ECO:0000313" key="4">
    <source>
        <dbReference type="EMBL" id="BAH18267.1"/>
    </source>
</evidence>
<dbReference type="PANTHER" id="PTHR41259">
    <property type="entry name" value="DOUBLE-STRAND BREAK REPAIR RAD50 ATPASE, PUTATIVE-RELATED"/>
    <property type="match status" value="1"/>
</dbReference>
<dbReference type="STRING" id="458233.MCCL_1560"/>
<keyword evidence="2" id="KW-1133">Transmembrane helix</keyword>
<feature type="coiled-coil region" evidence="1">
    <location>
        <begin position="335"/>
        <end position="448"/>
    </location>
</feature>
<dbReference type="Gene3D" id="3.40.50.300">
    <property type="entry name" value="P-loop containing nucleotide triphosphate hydrolases"/>
    <property type="match status" value="2"/>
</dbReference>
<feature type="domain" description="YhaN AAA" evidence="3">
    <location>
        <begin position="4"/>
        <end position="203"/>
    </location>
</feature>
<sequence length="976" mass="114777">MTAMKIKTLEIYGYGRLEHRKFQFNHEFVQIFGENEAGKSTMQAFIHALLFGFPKDGEYEPRLEPRFAPQYGGNIELEHIDGTTIKIERVFVHGKEKVKVIHDGVEKSIEWFNQLMNYMKKDTYKSIFSFDVLGLQEVHRKLTQEKLEAYLLQAGSFGSTEFTDLQRTINEEQVRLFNTDEDTGIIFEKARELQQLEADIRAQDDIKLQYAQIYDTYQKDSRRVEHIELQIKELEEVKGHKEREIKYQSQAQEWKALELQLNIEPPHFPEQGINRFETLKHQAQKLSKDLELREEKLSQITSEMDSIQLLPEHLIEASRDIIKREHPIKQLHGDVRSLVQQRDALTTEMNTLMQDIGWQKFETVELNQKVQSDITEAINELEKQELERTQINRELQFVTLNVDRLSDESKALNKEKVHDERFNKAQELHDERKELESKSKLFRKLSEEATAYEARELKKHKLQQTIYAITTVISVVALVYSFINALWIPGSIFSVVCVIALLMLIFNKKPDVRFNDELADEVKQLEDNIYKLEHDFDLSFDLNEQKVLRHNLSNVITQLNREQSQKEALKQHLDISHKEIEATHQLLKQYKTALKIESNYPNNRLTSAYRAIHKIVRIHDEISKCNAKIEEMKGRLATFDQSILTLIPKLPVKTEAASIFHDLKNMLTTDEKEKFQYSKNADQRDLLKKEIKIINASLQQNIDEQHALFEEAGVEDTSSYYAKEAEYVSYNTNLERFNVLSEMLRNQAFTYEDNTNLAEVPAAILNEQLIDINAHIKSLADERSNVQQQLRELEHAMHQICDDDTLSRLKFEYEIKNNQFNKLVATYLSVNYIDTLIQAHIKEVREERMPFVIDDATEIFTYLTEGRYTKIVYDEHLTTMAADGQVYHPTELSQSTKELLYIALRLSLIHSLRRYYPFPIIIDDAFVHFDKNRRERILEYMLKQQHNQIIYYTCNRSSTINNKQTIVLERNKKEVK</sequence>
<name>B9E7U9_MACCJ</name>
<feature type="coiled-coil region" evidence="1">
    <location>
        <begin position="276"/>
        <end position="303"/>
    </location>
</feature>
<dbReference type="SUPFAM" id="SSF52540">
    <property type="entry name" value="P-loop containing nucleoside triphosphate hydrolases"/>
    <property type="match status" value="1"/>
</dbReference>
<dbReference type="InterPro" id="IPR027417">
    <property type="entry name" value="P-loop_NTPase"/>
</dbReference>
<gene>
    <name evidence="4" type="ordered locus">MCCL_1560</name>
</gene>
<keyword evidence="2" id="KW-0472">Membrane</keyword>
<organism evidence="4 5">
    <name type="scientific">Macrococcus caseolyticus (strain JCSC5402)</name>
    <name type="common">Macrococcoides caseolyticum</name>
    <dbReference type="NCBI Taxonomy" id="458233"/>
    <lineage>
        <taxon>Bacteria</taxon>
        <taxon>Bacillati</taxon>
        <taxon>Bacillota</taxon>
        <taxon>Bacilli</taxon>
        <taxon>Bacillales</taxon>
        <taxon>Staphylococcaceae</taxon>
        <taxon>Macrococcoides</taxon>
    </lineage>
</organism>